<dbReference type="GeneID" id="89336826"/>
<gene>
    <name evidence="1" type="ORF">V6M85_08615</name>
</gene>
<evidence type="ECO:0000313" key="2">
    <source>
        <dbReference type="Proteomes" id="UP001432202"/>
    </source>
</evidence>
<dbReference type="RefSeq" id="WP_338598809.1">
    <property type="nucleotide sequence ID" value="NZ_CP146016.1"/>
</dbReference>
<dbReference type="EMBL" id="CP146016">
    <property type="protein sequence ID" value="WWQ59552.1"/>
    <property type="molecule type" value="Genomic_DNA"/>
</dbReference>
<accession>A0AAX4KY40</accession>
<protein>
    <submittedName>
        <fullName evidence="1">Uncharacterized protein</fullName>
    </submittedName>
</protein>
<sequence length="72" mass="8517">MNYAKFWIRFKEWALTTDEDSNLPYRLRNIVKVIKQNPDITLVKLAGYLDTDAIYLAKYLRANYKSIAENNT</sequence>
<name>A0AAX4KY40_9CREN</name>
<keyword evidence="2" id="KW-1185">Reference proteome</keyword>
<dbReference type="Proteomes" id="UP001432202">
    <property type="component" value="Chromosome"/>
</dbReference>
<reference evidence="1 2" key="1">
    <citation type="submission" date="2024-02" db="EMBL/GenBank/DDBJ databases">
        <title>STSV induces naive adaptation in Sulfolobus.</title>
        <authorList>
            <person name="Xiang X."/>
            <person name="Song M."/>
        </authorList>
    </citation>
    <scope>NUCLEOTIDE SEQUENCE [LARGE SCALE GENOMIC DNA]</scope>
    <source>
        <strain evidence="1 2">RT2</strain>
    </source>
</reference>
<organism evidence="1 2">
    <name type="scientific">Sulfolobus tengchongensis</name>
    <dbReference type="NCBI Taxonomy" id="207809"/>
    <lineage>
        <taxon>Archaea</taxon>
        <taxon>Thermoproteota</taxon>
        <taxon>Thermoprotei</taxon>
        <taxon>Sulfolobales</taxon>
        <taxon>Sulfolobaceae</taxon>
        <taxon>Sulfolobus</taxon>
    </lineage>
</organism>
<dbReference type="AlphaFoldDB" id="A0AAX4KY40"/>
<proteinExistence type="predicted"/>
<evidence type="ECO:0000313" key="1">
    <source>
        <dbReference type="EMBL" id="WWQ59552.1"/>
    </source>
</evidence>